<keyword evidence="5" id="KW-0804">Transcription</keyword>
<dbReference type="NCBIfam" id="TIGR02937">
    <property type="entry name" value="sigma70-ECF"/>
    <property type="match status" value="1"/>
</dbReference>
<keyword evidence="3" id="KW-0731">Sigma factor</keyword>
<feature type="domain" description="RNA polymerase sigma-70 region 2" evidence="6">
    <location>
        <begin position="13"/>
        <end position="80"/>
    </location>
</feature>
<protein>
    <submittedName>
        <fullName evidence="8">RNA polymerase sigma-70 factor, sigma-E family</fullName>
    </submittedName>
</protein>
<dbReference type="Proteomes" id="UP000199360">
    <property type="component" value="Unassembled WGS sequence"/>
</dbReference>
<evidence type="ECO:0000313" key="9">
    <source>
        <dbReference type="Proteomes" id="UP000199360"/>
    </source>
</evidence>
<dbReference type="SUPFAM" id="SSF88659">
    <property type="entry name" value="Sigma3 and sigma4 domains of RNA polymerase sigma factors"/>
    <property type="match status" value="1"/>
</dbReference>
<dbReference type="GO" id="GO:0006352">
    <property type="term" value="P:DNA-templated transcription initiation"/>
    <property type="evidence" value="ECO:0007669"/>
    <property type="project" value="InterPro"/>
</dbReference>
<sequence>MSETADQEYVAYVTARLPALRRLAYALCGDADQADDLVQETATRLYPRWSRLGEVDRLDAYVRTVLVRLFLDSRRRGWWRVHLFGGPPDVRSTEDRGVEDRTVLRDALDRVPPRQRAVLVLRFLHDLPVEEVARTLGCSPGTVKSQTSHGLAAMRRLLGDRELAGRTGTER</sequence>
<dbReference type="OrthoDB" id="2046835at2"/>
<dbReference type="InterPro" id="IPR013324">
    <property type="entry name" value="RNA_pol_sigma_r3/r4-like"/>
</dbReference>
<dbReference type="STRING" id="745366.GA0070213_113138"/>
<organism evidence="8 9">
    <name type="scientific">Micromonospora humi</name>
    <dbReference type="NCBI Taxonomy" id="745366"/>
    <lineage>
        <taxon>Bacteria</taxon>
        <taxon>Bacillati</taxon>
        <taxon>Actinomycetota</taxon>
        <taxon>Actinomycetes</taxon>
        <taxon>Micromonosporales</taxon>
        <taxon>Micromonosporaceae</taxon>
        <taxon>Micromonospora</taxon>
    </lineage>
</organism>
<dbReference type="SUPFAM" id="SSF88946">
    <property type="entry name" value="Sigma2 domain of RNA polymerase sigma factors"/>
    <property type="match status" value="1"/>
</dbReference>
<feature type="domain" description="RNA polymerase sigma factor 70 region 4 type 2" evidence="7">
    <location>
        <begin position="104"/>
        <end position="154"/>
    </location>
</feature>
<dbReference type="Gene3D" id="1.10.10.10">
    <property type="entry name" value="Winged helix-like DNA-binding domain superfamily/Winged helix DNA-binding domain"/>
    <property type="match status" value="1"/>
</dbReference>
<dbReference type="GO" id="GO:0003677">
    <property type="term" value="F:DNA binding"/>
    <property type="evidence" value="ECO:0007669"/>
    <property type="project" value="UniProtKB-KW"/>
</dbReference>
<dbReference type="CDD" id="cd06171">
    <property type="entry name" value="Sigma70_r4"/>
    <property type="match status" value="1"/>
</dbReference>
<dbReference type="InterPro" id="IPR007627">
    <property type="entry name" value="RNA_pol_sigma70_r2"/>
</dbReference>
<evidence type="ECO:0000256" key="2">
    <source>
        <dbReference type="ARBA" id="ARBA00023015"/>
    </source>
</evidence>
<dbReference type="Pfam" id="PF08281">
    <property type="entry name" value="Sigma70_r4_2"/>
    <property type="match status" value="1"/>
</dbReference>
<comment type="similarity">
    <text evidence="1">Belongs to the sigma-70 factor family. ECF subfamily.</text>
</comment>
<evidence type="ECO:0000256" key="1">
    <source>
        <dbReference type="ARBA" id="ARBA00010641"/>
    </source>
</evidence>
<dbReference type="InterPro" id="IPR013249">
    <property type="entry name" value="RNA_pol_sigma70_r4_t2"/>
</dbReference>
<name>A0A1C5JSN8_9ACTN</name>
<evidence type="ECO:0000256" key="3">
    <source>
        <dbReference type="ARBA" id="ARBA00023082"/>
    </source>
</evidence>
<keyword evidence="9" id="KW-1185">Reference proteome</keyword>
<keyword evidence="4" id="KW-0238">DNA-binding</keyword>
<dbReference type="AlphaFoldDB" id="A0A1C5JSN8"/>
<dbReference type="GO" id="GO:0016987">
    <property type="term" value="F:sigma factor activity"/>
    <property type="evidence" value="ECO:0007669"/>
    <property type="project" value="UniProtKB-KW"/>
</dbReference>
<evidence type="ECO:0000313" key="8">
    <source>
        <dbReference type="EMBL" id="SCG73605.1"/>
    </source>
</evidence>
<dbReference type="InterPro" id="IPR014325">
    <property type="entry name" value="RNA_pol_sigma-E_actinobac"/>
</dbReference>
<evidence type="ECO:0000256" key="5">
    <source>
        <dbReference type="ARBA" id="ARBA00023163"/>
    </source>
</evidence>
<reference evidence="9" key="1">
    <citation type="submission" date="2016-06" db="EMBL/GenBank/DDBJ databases">
        <authorList>
            <person name="Varghese N."/>
            <person name="Submissions Spin"/>
        </authorList>
    </citation>
    <scope>NUCLEOTIDE SEQUENCE [LARGE SCALE GENOMIC DNA]</scope>
    <source>
        <strain evidence="9">DSM 45647</strain>
    </source>
</reference>
<dbReference type="InterPro" id="IPR013325">
    <property type="entry name" value="RNA_pol_sigma_r2"/>
</dbReference>
<dbReference type="RefSeq" id="WP_091068880.1">
    <property type="nucleotide sequence ID" value="NZ_FMDM01000013.1"/>
</dbReference>
<gene>
    <name evidence="8" type="ORF">GA0070213_113138</name>
</gene>
<evidence type="ECO:0000259" key="6">
    <source>
        <dbReference type="Pfam" id="PF04542"/>
    </source>
</evidence>
<dbReference type="PANTHER" id="PTHR43133:SF50">
    <property type="entry name" value="ECF RNA POLYMERASE SIGMA FACTOR SIGM"/>
    <property type="match status" value="1"/>
</dbReference>
<accession>A0A1C5JSN8</accession>
<keyword evidence="2" id="KW-0805">Transcription regulation</keyword>
<evidence type="ECO:0000259" key="7">
    <source>
        <dbReference type="Pfam" id="PF08281"/>
    </source>
</evidence>
<dbReference type="InterPro" id="IPR039425">
    <property type="entry name" value="RNA_pol_sigma-70-like"/>
</dbReference>
<dbReference type="EMBL" id="FMDM01000013">
    <property type="protein sequence ID" value="SCG73605.1"/>
    <property type="molecule type" value="Genomic_DNA"/>
</dbReference>
<dbReference type="InterPro" id="IPR036388">
    <property type="entry name" value="WH-like_DNA-bd_sf"/>
</dbReference>
<dbReference type="PANTHER" id="PTHR43133">
    <property type="entry name" value="RNA POLYMERASE ECF-TYPE SIGMA FACTO"/>
    <property type="match status" value="1"/>
</dbReference>
<evidence type="ECO:0000256" key="4">
    <source>
        <dbReference type="ARBA" id="ARBA00023125"/>
    </source>
</evidence>
<dbReference type="InterPro" id="IPR014284">
    <property type="entry name" value="RNA_pol_sigma-70_dom"/>
</dbReference>
<dbReference type="Pfam" id="PF04542">
    <property type="entry name" value="Sigma70_r2"/>
    <property type="match status" value="1"/>
</dbReference>
<dbReference type="NCBIfam" id="TIGR02983">
    <property type="entry name" value="SigE-fam_strep"/>
    <property type="match status" value="1"/>
</dbReference>
<proteinExistence type="inferred from homology"/>
<dbReference type="Gene3D" id="1.10.1740.10">
    <property type="match status" value="1"/>
</dbReference>